<keyword evidence="1" id="KW-0812">Transmembrane</keyword>
<organism evidence="3">
    <name type="scientific">candidate division WOR-3 bacterium</name>
    <dbReference type="NCBI Taxonomy" id="2052148"/>
    <lineage>
        <taxon>Bacteria</taxon>
        <taxon>Bacteria division WOR-3</taxon>
    </lineage>
</organism>
<accession>A0A7V0Z438</accession>
<comment type="caution">
    <text evidence="3">The sequence shown here is derived from an EMBL/GenBank/DDBJ whole genome shotgun (WGS) entry which is preliminary data.</text>
</comment>
<keyword evidence="1" id="KW-1133">Transmembrane helix</keyword>
<feature type="transmembrane region" description="Helical" evidence="1">
    <location>
        <begin position="88"/>
        <end position="109"/>
    </location>
</feature>
<dbReference type="AlphaFoldDB" id="A0A7V0Z438"/>
<protein>
    <recommendedName>
        <fullName evidence="2">DUF5667 domain-containing protein</fullName>
    </recommendedName>
</protein>
<dbReference type="EMBL" id="DSKY01000004">
    <property type="protein sequence ID" value="HDY58273.1"/>
    <property type="molecule type" value="Genomic_DNA"/>
</dbReference>
<dbReference type="Pfam" id="PF18915">
    <property type="entry name" value="DUF5667"/>
    <property type="match status" value="1"/>
</dbReference>
<gene>
    <name evidence="3" type="ORF">ENP86_01775</name>
</gene>
<proteinExistence type="predicted"/>
<evidence type="ECO:0000259" key="2">
    <source>
        <dbReference type="Pfam" id="PF18915"/>
    </source>
</evidence>
<name>A0A7V0Z438_UNCW3</name>
<dbReference type="InterPro" id="IPR043725">
    <property type="entry name" value="DUF5667"/>
</dbReference>
<reference evidence="3" key="1">
    <citation type="journal article" date="2020" name="mSystems">
        <title>Genome- and Community-Level Interaction Insights into Carbon Utilization and Element Cycling Functions of Hydrothermarchaeota in Hydrothermal Sediment.</title>
        <authorList>
            <person name="Zhou Z."/>
            <person name="Liu Y."/>
            <person name="Xu W."/>
            <person name="Pan J."/>
            <person name="Luo Z.H."/>
            <person name="Li M."/>
        </authorList>
    </citation>
    <scope>NUCLEOTIDE SEQUENCE [LARGE SCALE GENOMIC DNA]</scope>
    <source>
        <strain evidence="3">SpSt-258</strain>
    </source>
</reference>
<keyword evidence="1" id="KW-0472">Membrane</keyword>
<evidence type="ECO:0000256" key="1">
    <source>
        <dbReference type="SAM" id="Phobius"/>
    </source>
</evidence>
<evidence type="ECO:0000313" key="3">
    <source>
        <dbReference type="EMBL" id="HDY58273.1"/>
    </source>
</evidence>
<sequence>MKLKIEDIFDQMISEIHKGKDIDRILKEYPDFAQELKPLLSMVRELNSLDRPLPDENKIKKTIIKAKEVLKKETHYSPFKYLFIFQPALVRALVVIVLIIIIGTSGLLFSSRSMPDDALYPVKIFSEKIQDRFTPSNDVKAELHIRFAHRRTDELLYIFNKKKTIDKNLLQSMLNETKQAFHCIELLKEDRAENLLKILAQTNQFQKDMLSNIKNNACACDTGLLNQALNMYERRHSYLEYRLNPDSISPCPCDKDSCTCW</sequence>
<feature type="domain" description="DUF5667" evidence="2">
    <location>
        <begin position="114"/>
        <end position="216"/>
    </location>
</feature>